<accession>A0A166S1E1</accession>
<reference evidence="2 3" key="1">
    <citation type="journal article" date="2016" name="Mol. Biol. Evol.">
        <title>Comparative Genomics of Early-Diverging Mushroom-Forming Fungi Provides Insights into the Origins of Lignocellulose Decay Capabilities.</title>
        <authorList>
            <person name="Nagy L.G."/>
            <person name="Riley R."/>
            <person name="Tritt A."/>
            <person name="Adam C."/>
            <person name="Daum C."/>
            <person name="Floudas D."/>
            <person name="Sun H."/>
            <person name="Yadav J.S."/>
            <person name="Pangilinan J."/>
            <person name="Larsson K.H."/>
            <person name="Matsuura K."/>
            <person name="Barry K."/>
            <person name="Labutti K."/>
            <person name="Kuo R."/>
            <person name="Ohm R.A."/>
            <person name="Bhattacharya S.S."/>
            <person name="Shirouzu T."/>
            <person name="Yoshinaga Y."/>
            <person name="Martin F.M."/>
            <person name="Grigoriev I.V."/>
            <person name="Hibbett D.S."/>
        </authorList>
    </citation>
    <scope>NUCLEOTIDE SEQUENCE [LARGE SCALE GENOMIC DNA]</scope>
    <source>
        <strain evidence="2 3">CBS 109695</strain>
    </source>
</reference>
<feature type="region of interest" description="Disordered" evidence="1">
    <location>
        <begin position="789"/>
        <end position="840"/>
    </location>
</feature>
<feature type="region of interest" description="Disordered" evidence="1">
    <location>
        <begin position="190"/>
        <end position="220"/>
    </location>
</feature>
<dbReference type="AlphaFoldDB" id="A0A166S1E1"/>
<evidence type="ECO:0000256" key="1">
    <source>
        <dbReference type="SAM" id="MobiDB-lite"/>
    </source>
</evidence>
<dbReference type="Proteomes" id="UP000076532">
    <property type="component" value="Unassembled WGS sequence"/>
</dbReference>
<organism evidence="2 3">
    <name type="scientific">Athelia psychrophila</name>
    <dbReference type="NCBI Taxonomy" id="1759441"/>
    <lineage>
        <taxon>Eukaryota</taxon>
        <taxon>Fungi</taxon>
        <taxon>Dikarya</taxon>
        <taxon>Basidiomycota</taxon>
        <taxon>Agaricomycotina</taxon>
        <taxon>Agaricomycetes</taxon>
        <taxon>Agaricomycetidae</taxon>
        <taxon>Atheliales</taxon>
        <taxon>Atheliaceae</taxon>
        <taxon>Athelia</taxon>
    </lineage>
</organism>
<proteinExistence type="predicted"/>
<feature type="compositionally biased region" description="Basic and acidic residues" evidence="1">
    <location>
        <begin position="442"/>
        <end position="451"/>
    </location>
</feature>
<gene>
    <name evidence="2" type="ORF">FIBSPDRAFT_1039258</name>
</gene>
<name>A0A166S1E1_9AGAM</name>
<dbReference type="OrthoDB" id="3264857at2759"/>
<evidence type="ECO:0000313" key="2">
    <source>
        <dbReference type="EMBL" id="KZP28908.1"/>
    </source>
</evidence>
<feature type="compositionally biased region" description="Polar residues" evidence="1">
    <location>
        <begin position="407"/>
        <end position="424"/>
    </location>
</feature>
<dbReference type="EMBL" id="KV417501">
    <property type="protein sequence ID" value="KZP28908.1"/>
    <property type="molecule type" value="Genomic_DNA"/>
</dbReference>
<keyword evidence="3" id="KW-1185">Reference proteome</keyword>
<sequence length="1025" mass="113125">MTQSNTETPRTPLVDAPNMCAMYSPEPIIHDVTPDSGWPLPVASLAKALELPLPSCIQTMVDSGDLSRLSSGSIRDNHHAMLDSDPQPDSSLSSNPVLLALPFVLNAARELREVMRMNRLNEVFIRPTIPIWFSLIRLLAHMCSEDLTIVSDTPYILPRAAPLEPQELITDGWATALISVIVESATKDAGTKMDTTSDGNVTHDSGPAEDNETVSEDGSARSAVSSRLSLDVPFAAHMLPGRGRRLCAVLPVICIADESNIYPLLTSALYQRRVWNIDEPVIGLVISRTGTTGQVYLAWLDARPEEADGLPTPNIACATSFATSSDSHPSLGLFDLGDSISALLFAQFILGISWQVREIKNASSTPCTAPLSWRCDDPIDNIHALEDKQWKHIKNIAAWARDVAATSSDTHSLPPSPTLSFNSIMPTPAKKAPSKSATSSKSDMKSADPDKKEAYSNSVLAGKSDVGLESPITTFVSFEFERGVVPISSLDIPKNHKEFGHLQGFIAEYKDMLKFTLVAGWTAEDDLPVANDLLHTRRHRLWEDHTTNYNLEKMRLDALPDSNDPKHPKQTVPTCLDSSLAEILESRLELILAVTYGMSLQVYISGQRAVREAEWRHQWDSMKYRCYTTAEELVSTQVLLERRLNLSRNRAVDLRHEAKLYTWAEERYEYCVFTNAEYRVVVEKPRRSPVIQKQYQEASDESVQIMDEVGRVVAKSNFANFVKDRAALEPSVAICDSFLFVPIGGALAYSEHDGTLASPEHLRKFGLVDHTGEQEKLISRSLTCVAEKPTQSSSLPALAGRSDSSREKSSTPSEQANDAPYKKSLEVPGPIVRKTRATRPTLANVIHTSSTESLYATPPNAEPEKFVPPVSAADALLLPDLVGEYKKQTGSEMQAVNQTRSCLIASVTFLASIGIKDHRVFGLATNGPKGGVLMAWWATETDKIYIIERDIYTFDISNPIDAVQFAIFLIRLRADNDKIKKRFAERKIRKETMTKSGYGFERWTKAAQVVDLKCDAGSPEGTSSV</sequence>
<feature type="region of interest" description="Disordered" evidence="1">
    <location>
        <begin position="407"/>
        <end position="451"/>
    </location>
</feature>
<evidence type="ECO:0000313" key="3">
    <source>
        <dbReference type="Proteomes" id="UP000076532"/>
    </source>
</evidence>
<protein>
    <submittedName>
        <fullName evidence="2">Uncharacterized protein</fullName>
    </submittedName>
</protein>
<feature type="compositionally biased region" description="Low complexity" evidence="1">
    <location>
        <begin position="425"/>
        <end position="441"/>
    </location>
</feature>
<feature type="compositionally biased region" description="Polar residues" evidence="1">
    <location>
        <begin position="193"/>
        <end position="203"/>
    </location>
</feature>